<dbReference type="EMBL" id="CP016364">
    <property type="protein sequence ID" value="APG45665.1"/>
    <property type="molecule type" value="Genomic_DNA"/>
</dbReference>
<sequence>MSDLELFTKAMHGAAELVDRYGEEFLPAFIAMEEQVRIAQQQSTAMSRALATAKEMAAKSRRSKSYQR</sequence>
<name>A0A1L3I0L1_9RHOB</name>
<protein>
    <submittedName>
        <fullName evidence="1">Uncharacterized protein</fullName>
    </submittedName>
</protein>
<dbReference type="STRING" id="1844006.PhaeoP97_00213"/>
<evidence type="ECO:0000313" key="2">
    <source>
        <dbReference type="Proteomes" id="UP000183859"/>
    </source>
</evidence>
<organism evidence="1 2">
    <name type="scientific">Phaeobacter porticola</name>
    <dbReference type="NCBI Taxonomy" id="1844006"/>
    <lineage>
        <taxon>Bacteria</taxon>
        <taxon>Pseudomonadati</taxon>
        <taxon>Pseudomonadota</taxon>
        <taxon>Alphaproteobacteria</taxon>
        <taxon>Rhodobacterales</taxon>
        <taxon>Roseobacteraceae</taxon>
        <taxon>Phaeobacter</taxon>
    </lineage>
</organism>
<dbReference type="AlphaFoldDB" id="A0A1L3I0L1"/>
<accession>A0A1L3I0L1</accession>
<keyword evidence="2" id="KW-1185">Reference proteome</keyword>
<dbReference type="KEGG" id="php:PhaeoP97_00213"/>
<proteinExistence type="predicted"/>
<dbReference type="Proteomes" id="UP000183859">
    <property type="component" value="Chromosome"/>
</dbReference>
<dbReference type="OrthoDB" id="9974620at2"/>
<gene>
    <name evidence="1" type="ORF">PhaeoP97_00213</name>
</gene>
<reference evidence="2" key="1">
    <citation type="submission" date="2016-07" db="EMBL/GenBank/DDBJ databases">
        <title>Phaeobacter portensis sp. nov., a tropodithietic acid producing bacterium isolated from a German harbor.</title>
        <authorList>
            <person name="Freese H.M."/>
            <person name="Bunk B."/>
            <person name="Breider S."/>
            <person name="Brinkhoff T."/>
        </authorList>
    </citation>
    <scope>NUCLEOTIDE SEQUENCE [LARGE SCALE GENOMIC DNA]</scope>
    <source>
        <strain evidence="2">P97</strain>
    </source>
</reference>
<evidence type="ECO:0000313" key="1">
    <source>
        <dbReference type="EMBL" id="APG45665.1"/>
    </source>
</evidence>
<dbReference type="RefSeq" id="WP_072503492.1">
    <property type="nucleotide sequence ID" value="NZ_CP016364.1"/>
</dbReference>